<dbReference type="InterPro" id="IPR036866">
    <property type="entry name" value="RibonucZ/Hydroxyglut_hydro"/>
</dbReference>
<dbReference type="Gene3D" id="3.60.15.10">
    <property type="entry name" value="Ribonuclease Z/Hydroxyacylglutathione hydrolase-like"/>
    <property type="match status" value="1"/>
</dbReference>
<dbReference type="InterPro" id="IPR050855">
    <property type="entry name" value="NDM-1-like"/>
</dbReference>
<reference evidence="3" key="1">
    <citation type="journal article" date="2014" name="Int. J. Syst. Evol. Microbiol.">
        <title>Complete genome sequence of Corynebacterium casei LMG S-19264T (=DSM 44701T), isolated from a smear-ripened cheese.</title>
        <authorList>
            <consortium name="US DOE Joint Genome Institute (JGI-PGF)"/>
            <person name="Walter F."/>
            <person name="Albersmeier A."/>
            <person name="Kalinowski J."/>
            <person name="Ruckert C."/>
        </authorList>
    </citation>
    <scope>NUCLEOTIDE SEQUENCE</scope>
    <source>
        <strain evidence="3">KCTC 32422</strain>
    </source>
</reference>
<dbReference type="SMART" id="SM00849">
    <property type="entry name" value="Lactamase_B"/>
    <property type="match status" value="1"/>
</dbReference>
<dbReference type="NCBIfam" id="NF033105">
    <property type="entry name" value="bla_subclass_B3"/>
    <property type="match status" value="1"/>
</dbReference>
<dbReference type="SUPFAM" id="SSF56281">
    <property type="entry name" value="Metallo-hydrolase/oxidoreductase"/>
    <property type="match status" value="1"/>
</dbReference>
<proteinExistence type="predicted"/>
<keyword evidence="1" id="KW-0732">Signal</keyword>
<dbReference type="RefSeq" id="WP_189539225.1">
    <property type="nucleotide sequence ID" value="NZ_BMZD01000002.1"/>
</dbReference>
<dbReference type="EMBL" id="BMZD01000002">
    <property type="protein sequence ID" value="GGZ91751.1"/>
    <property type="molecule type" value="Genomic_DNA"/>
</dbReference>
<protein>
    <recommendedName>
        <fullName evidence="2">Metallo-beta-lactamase domain-containing protein</fullName>
    </recommendedName>
</protein>
<feature type="chain" id="PRO_5037690527" description="Metallo-beta-lactamase domain-containing protein" evidence="1">
    <location>
        <begin position="22"/>
        <end position="300"/>
    </location>
</feature>
<comment type="caution">
    <text evidence="3">The sequence shown here is derived from an EMBL/GenBank/DDBJ whole genome shotgun (WGS) entry which is preliminary data.</text>
</comment>
<feature type="domain" description="Metallo-beta-lactamase" evidence="2">
    <location>
        <begin position="64"/>
        <end position="256"/>
    </location>
</feature>
<gene>
    <name evidence="3" type="ORF">GCM10011617_08870</name>
</gene>
<feature type="signal peptide" evidence="1">
    <location>
        <begin position="1"/>
        <end position="21"/>
    </location>
</feature>
<dbReference type="NCBIfam" id="NF012229">
    <property type="entry name" value="bla_class_B_core"/>
    <property type="match status" value="1"/>
</dbReference>
<dbReference type="Pfam" id="PF00753">
    <property type="entry name" value="Lactamase_B"/>
    <property type="match status" value="1"/>
</dbReference>
<keyword evidence="4" id="KW-1185">Reference proteome</keyword>
<dbReference type="Proteomes" id="UP000634139">
    <property type="component" value="Unassembled WGS sequence"/>
</dbReference>
<evidence type="ECO:0000256" key="1">
    <source>
        <dbReference type="SAM" id="SignalP"/>
    </source>
</evidence>
<evidence type="ECO:0000313" key="4">
    <source>
        <dbReference type="Proteomes" id="UP000634139"/>
    </source>
</evidence>
<reference evidence="3" key="2">
    <citation type="submission" date="2020-09" db="EMBL/GenBank/DDBJ databases">
        <authorList>
            <person name="Sun Q."/>
            <person name="Kim S."/>
        </authorList>
    </citation>
    <scope>NUCLEOTIDE SEQUENCE</scope>
    <source>
        <strain evidence="3">KCTC 32422</strain>
    </source>
</reference>
<accession>A0A918VEM6</accession>
<name>A0A918VEM6_9SPHN</name>
<sequence length="300" mass="31378">MFARLALAGAVLLTLGAAAPAERTGASPRASKDIAGACAGRDGWSDPAPPAHIHGRSWYVGTCGITAVLVETAAGLVLIDTGPEDAAPHVLANIRALGFDPRQVKWLLMTHEHFDHVGAMAAIQRATGARLVTGTEAAAVMRSGQAHPADPQADLLAKYPMAPARVDRTLRHGGALTVGGTRFALHANPTHSPGSTSWTWQSCEGKQCVTVAYADSTNTISSDTYRFTAHPDRVDAARAGLRVIERLPCDVLLTPHPGSSALLERLSGKAPLAQPRACIAYAAGGSDRLAKRLAREEAGQ</sequence>
<dbReference type="InterPro" id="IPR001279">
    <property type="entry name" value="Metallo-B-lactamas"/>
</dbReference>
<dbReference type="PANTHER" id="PTHR42951:SF17">
    <property type="entry name" value="METALLO-BETA-LACTAMASE DOMAIN-CONTAINING PROTEIN"/>
    <property type="match status" value="1"/>
</dbReference>
<dbReference type="AlphaFoldDB" id="A0A918VEM6"/>
<evidence type="ECO:0000313" key="3">
    <source>
        <dbReference type="EMBL" id="GGZ91751.1"/>
    </source>
</evidence>
<dbReference type="PANTHER" id="PTHR42951">
    <property type="entry name" value="METALLO-BETA-LACTAMASE DOMAIN-CONTAINING"/>
    <property type="match status" value="1"/>
</dbReference>
<organism evidence="3 4">
    <name type="scientific">Novosphingobium arvoryzae</name>
    <dbReference type="NCBI Taxonomy" id="1256514"/>
    <lineage>
        <taxon>Bacteria</taxon>
        <taxon>Pseudomonadati</taxon>
        <taxon>Pseudomonadota</taxon>
        <taxon>Alphaproteobacteria</taxon>
        <taxon>Sphingomonadales</taxon>
        <taxon>Sphingomonadaceae</taxon>
        <taxon>Novosphingobium</taxon>
    </lineage>
</organism>
<evidence type="ECO:0000259" key="2">
    <source>
        <dbReference type="SMART" id="SM00849"/>
    </source>
</evidence>